<dbReference type="InterPro" id="IPR036291">
    <property type="entry name" value="NAD(P)-bd_dom_sf"/>
</dbReference>
<dbReference type="EMBL" id="JAGPNK010000006">
    <property type="protein sequence ID" value="KAH7320282.1"/>
    <property type="molecule type" value="Genomic_DNA"/>
</dbReference>
<organism evidence="1 2">
    <name type="scientific">Stachybotrys elegans</name>
    <dbReference type="NCBI Taxonomy" id="80388"/>
    <lineage>
        <taxon>Eukaryota</taxon>
        <taxon>Fungi</taxon>
        <taxon>Dikarya</taxon>
        <taxon>Ascomycota</taxon>
        <taxon>Pezizomycotina</taxon>
        <taxon>Sordariomycetes</taxon>
        <taxon>Hypocreomycetidae</taxon>
        <taxon>Hypocreales</taxon>
        <taxon>Stachybotryaceae</taxon>
        <taxon>Stachybotrys</taxon>
    </lineage>
</organism>
<evidence type="ECO:0008006" key="3">
    <source>
        <dbReference type="Google" id="ProtNLM"/>
    </source>
</evidence>
<reference evidence="1" key="1">
    <citation type="journal article" date="2021" name="Nat. Commun.">
        <title>Genetic determinants of endophytism in the Arabidopsis root mycobiome.</title>
        <authorList>
            <person name="Mesny F."/>
            <person name="Miyauchi S."/>
            <person name="Thiergart T."/>
            <person name="Pickel B."/>
            <person name="Atanasova L."/>
            <person name="Karlsson M."/>
            <person name="Huettel B."/>
            <person name="Barry K.W."/>
            <person name="Haridas S."/>
            <person name="Chen C."/>
            <person name="Bauer D."/>
            <person name="Andreopoulos W."/>
            <person name="Pangilinan J."/>
            <person name="LaButti K."/>
            <person name="Riley R."/>
            <person name="Lipzen A."/>
            <person name="Clum A."/>
            <person name="Drula E."/>
            <person name="Henrissat B."/>
            <person name="Kohler A."/>
            <person name="Grigoriev I.V."/>
            <person name="Martin F.M."/>
            <person name="Hacquard S."/>
        </authorList>
    </citation>
    <scope>NUCLEOTIDE SEQUENCE</scope>
    <source>
        <strain evidence="1">MPI-CAGE-CH-0235</strain>
    </source>
</reference>
<dbReference type="SUPFAM" id="SSF51735">
    <property type="entry name" value="NAD(P)-binding Rossmann-fold domains"/>
    <property type="match status" value="1"/>
</dbReference>
<dbReference type="AlphaFoldDB" id="A0A8K0STR0"/>
<accession>A0A8K0STR0</accession>
<gene>
    <name evidence="1" type="ORF">B0I35DRAFT_408962</name>
</gene>
<dbReference type="Gene3D" id="3.40.50.720">
    <property type="entry name" value="NAD(P)-binding Rossmann-like Domain"/>
    <property type="match status" value="1"/>
</dbReference>
<protein>
    <recommendedName>
        <fullName evidence="3">NAD(P)-binding domain-containing protein</fullName>
    </recommendedName>
</protein>
<name>A0A8K0STR0_9HYPO</name>
<keyword evidence="2" id="KW-1185">Reference proteome</keyword>
<dbReference type="Proteomes" id="UP000813444">
    <property type="component" value="Unassembled WGS sequence"/>
</dbReference>
<proteinExistence type="predicted"/>
<comment type="caution">
    <text evidence="1">The sequence shown here is derived from an EMBL/GenBank/DDBJ whole genome shotgun (WGS) entry which is preliminary data.</text>
</comment>
<dbReference type="PANTHER" id="PTHR14097:SF9">
    <property type="entry name" value="EPIMERASE, PUTATIVE (AFU_ORTHOLOGUE AFUA_8G07320)-RELATED"/>
    <property type="match status" value="1"/>
</dbReference>
<sequence length="243" mass="26467">MKLIIAGSTGLVATEILRQALSIPAITSIVGLARRETSVPDNLRPNADPSKLKSVVVSDFENYPDTVKQQLAGADACIWTIATTPDQLRSMTSEQSRNISLDYMVYGLETMAKVANSPFRFAYISGAKSERDQTKRPMVLPEFCLMRGECENRVLDFAKQSNGRVVGGIVRPGVIDAPGRSNFMLTFAGGLVRAVIGLPKCHVTEISATLLESCITGFEKETLLNEDLIRIGQKSMAERKTGP</sequence>
<dbReference type="OrthoDB" id="3535423at2759"/>
<evidence type="ECO:0000313" key="2">
    <source>
        <dbReference type="Proteomes" id="UP000813444"/>
    </source>
</evidence>
<dbReference type="PANTHER" id="PTHR14097">
    <property type="entry name" value="OXIDOREDUCTASE HTATIP2"/>
    <property type="match status" value="1"/>
</dbReference>
<evidence type="ECO:0000313" key="1">
    <source>
        <dbReference type="EMBL" id="KAH7320282.1"/>
    </source>
</evidence>